<dbReference type="InterPro" id="IPR045584">
    <property type="entry name" value="Pilin-like"/>
</dbReference>
<dbReference type="NCBIfam" id="TIGR02532">
    <property type="entry name" value="IV_pilin_GFxxxE"/>
    <property type="match status" value="1"/>
</dbReference>
<organism evidence="13 14">
    <name type="scientific">Bowmanella pacifica</name>
    <dbReference type="NCBI Taxonomy" id="502051"/>
    <lineage>
        <taxon>Bacteria</taxon>
        <taxon>Pseudomonadati</taxon>
        <taxon>Pseudomonadota</taxon>
        <taxon>Gammaproteobacteria</taxon>
        <taxon>Alteromonadales</taxon>
        <taxon>Alteromonadaceae</taxon>
        <taxon>Bowmanella</taxon>
    </lineage>
</organism>
<dbReference type="EMBL" id="BMLS01000001">
    <property type="protein sequence ID" value="GGO63361.1"/>
    <property type="molecule type" value="Genomic_DNA"/>
</dbReference>
<dbReference type="RefSeq" id="WP_188688495.1">
    <property type="nucleotide sequence ID" value="NZ_BMLS01000001.1"/>
</dbReference>
<dbReference type="PROSITE" id="PS00409">
    <property type="entry name" value="PROKAR_NTER_METHYL"/>
    <property type="match status" value="1"/>
</dbReference>
<evidence type="ECO:0000313" key="14">
    <source>
        <dbReference type="Proteomes" id="UP000606935"/>
    </source>
</evidence>
<evidence type="ECO:0000256" key="1">
    <source>
        <dbReference type="ARBA" id="ARBA00004377"/>
    </source>
</evidence>
<keyword evidence="8 11" id="KW-0472">Membrane</keyword>
<evidence type="ECO:0000256" key="7">
    <source>
        <dbReference type="ARBA" id="ARBA00022989"/>
    </source>
</evidence>
<proteinExistence type="inferred from homology"/>
<evidence type="ECO:0000256" key="9">
    <source>
        <dbReference type="ARBA" id="ARBA00025772"/>
    </source>
</evidence>
<dbReference type="GO" id="GO:0015627">
    <property type="term" value="C:type II protein secretion system complex"/>
    <property type="evidence" value="ECO:0007669"/>
    <property type="project" value="InterPro"/>
</dbReference>
<evidence type="ECO:0000256" key="4">
    <source>
        <dbReference type="ARBA" id="ARBA00022481"/>
    </source>
</evidence>
<evidence type="ECO:0000256" key="10">
    <source>
        <dbReference type="ARBA" id="ARBA00030775"/>
    </source>
</evidence>
<sequence>MKRQDTLYYYHRQRGLTLLELMITLAISGILLTMVAPSVRDILIRNNITSQVNEISGIIQFARSNAIDEQNTAIVCPTPDFSNCSTNWDQARMVFNDLDGNGNRSADEEILVATSLPAKSLVITGPAITVRFNGNGTVSTPATIKICHQDGEARFARALFISLQGRVRLSQDTDNNGVHEDSAGNALSCI</sequence>
<dbReference type="AlphaFoldDB" id="A0A917YRA4"/>
<comment type="caution">
    <text evidence="13">The sequence shown here is derived from an EMBL/GenBank/DDBJ whole genome shotgun (WGS) entry which is preliminary data.</text>
</comment>
<feature type="transmembrane region" description="Helical" evidence="11">
    <location>
        <begin position="21"/>
        <end position="39"/>
    </location>
</feature>
<dbReference type="Pfam" id="PF07963">
    <property type="entry name" value="N_methyl"/>
    <property type="match status" value="1"/>
</dbReference>
<keyword evidence="4" id="KW-0488">Methylation</keyword>
<evidence type="ECO:0000256" key="2">
    <source>
        <dbReference type="ARBA" id="ARBA00021549"/>
    </source>
</evidence>
<dbReference type="Proteomes" id="UP000606935">
    <property type="component" value="Unassembled WGS sequence"/>
</dbReference>
<gene>
    <name evidence="13" type="primary">fimU</name>
    <name evidence="13" type="ORF">GCM10010982_00220</name>
</gene>
<dbReference type="GO" id="GO:0005886">
    <property type="term" value="C:plasma membrane"/>
    <property type="evidence" value="ECO:0007669"/>
    <property type="project" value="UniProtKB-SubCell"/>
</dbReference>
<keyword evidence="5" id="KW-0997">Cell inner membrane</keyword>
<evidence type="ECO:0000259" key="12">
    <source>
        <dbReference type="Pfam" id="PF12019"/>
    </source>
</evidence>
<keyword evidence="7 11" id="KW-1133">Transmembrane helix</keyword>
<evidence type="ECO:0000256" key="5">
    <source>
        <dbReference type="ARBA" id="ARBA00022519"/>
    </source>
</evidence>
<keyword evidence="3" id="KW-1003">Cell membrane</keyword>
<comment type="similarity">
    <text evidence="9">Belongs to the GSP H family.</text>
</comment>
<keyword evidence="14" id="KW-1185">Reference proteome</keyword>
<keyword evidence="6 11" id="KW-0812">Transmembrane</keyword>
<accession>A0A917YRA4</accession>
<feature type="domain" description="General secretion pathway GspH" evidence="12">
    <location>
        <begin position="51"/>
        <end position="162"/>
    </location>
</feature>
<dbReference type="Gene3D" id="3.55.40.10">
    <property type="entry name" value="minor pseudopilin epsh domain"/>
    <property type="match status" value="1"/>
</dbReference>
<comment type="subcellular location">
    <subcellularLocation>
        <location evidence="1">Cell inner membrane</location>
        <topology evidence="1">Single-pass membrane protein</topology>
    </subcellularLocation>
</comment>
<dbReference type="Pfam" id="PF12019">
    <property type="entry name" value="GspH"/>
    <property type="match status" value="1"/>
</dbReference>
<reference evidence="13" key="2">
    <citation type="submission" date="2020-09" db="EMBL/GenBank/DDBJ databases">
        <authorList>
            <person name="Sun Q."/>
            <person name="Zhou Y."/>
        </authorList>
    </citation>
    <scope>NUCLEOTIDE SEQUENCE</scope>
    <source>
        <strain evidence="13">CGMCC 1.7086</strain>
    </source>
</reference>
<evidence type="ECO:0000313" key="13">
    <source>
        <dbReference type="EMBL" id="GGO63361.1"/>
    </source>
</evidence>
<evidence type="ECO:0000256" key="3">
    <source>
        <dbReference type="ARBA" id="ARBA00022475"/>
    </source>
</evidence>
<reference evidence="13" key="1">
    <citation type="journal article" date="2014" name="Int. J. Syst. Evol. Microbiol.">
        <title>Complete genome sequence of Corynebacterium casei LMG S-19264T (=DSM 44701T), isolated from a smear-ripened cheese.</title>
        <authorList>
            <consortium name="US DOE Joint Genome Institute (JGI-PGF)"/>
            <person name="Walter F."/>
            <person name="Albersmeier A."/>
            <person name="Kalinowski J."/>
            <person name="Ruckert C."/>
        </authorList>
    </citation>
    <scope>NUCLEOTIDE SEQUENCE</scope>
    <source>
        <strain evidence="13">CGMCC 1.7086</strain>
    </source>
</reference>
<name>A0A917YRA4_9ALTE</name>
<protein>
    <recommendedName>
        <fullName evidence="2">Type II secretion system protein H</fullName>
    </recommendedName>
    <alternativeName>
        <fullName evidence="10">General secretion pathway protein H</fullName>
    </alternativeName>
</protein>
<evidence type="ECO:0000256" key="8">
    <source>
        <dbReference type="ARBA" id="ARBA00023136"/>
    </source>
</evidence>
<dbReference type="GO" id="GO:0015628">
    <property type="term" value="P:protein secretion by the type II secretion system"/>
    <property type="evidence" value="ECO:0007669"/>
    <property type="project" value="InterPro"/>
</dbReference>
<evidence type="ECO:0000256" key="6">
    <source>
        <dbReference type="ARBA" id="ARBA00022692"/>
    </source>
</evidence>
<dbReference type="InterPro" id="IPR022346">
    <property type="entry name" value="T2SS_GspH"/>
</dbReference>
<evidence type="ECO:0000256" key="11">
    <source>
        <dbReference type="SAM" id="Phobius"/>
    </source>
</evidence>
<dbReference type="InterPro" id="IPR012902">
    <property type="entry name" value="N_methyl_site"/>
</dbReference>
<dbReference type="SUPFAM" id="SSF54523">
    <property type="entry name" value="Pili subunits"/>
    <property type="match status" value="1"/>
</dbReference>